<feature type="signal peptide" evidence="1">
    <location>
        <begin position="1"/>
        <end position="29"/>
    </location>
</feature>
<sequence>MRPQIRGGAALLALVLALAGLAPGGSSRAAGAQDRTSGTVARPATRILDQEGARRLLANKGLTLQWIDWDHRGALMVSREAGVWKLHGRQADANGPGLLALDGTITEIGADYFTFQGRISITNTPDRGRACSADRTWRFAVTQNRRYYRLREFEWCDDLTDYVDIYF</sequence>
<protein>
    <submittedName>
        <fullName evidence="2">Uncharacterized protein</fullName>
    </submittedName>
</protein>
<gene>
    <name evidence="2" type="ORF">ACFFF8_10510</name>
</gene>
<proteinExistence type="predicted"/>
<organism evidence="2 3">
    <name type="scientific">Novosphingobium clariflavum</name>
    <dbReference type="NCBI Taxonomy" id="2029884"/>
    <lineage>
        <taxon>Bacteria</taxon>
        <taxon>Pseudomonadati</taxon>
        <taxon>Pseudomonadota</taxon>
        <taxon>Alphaproteobacteria</taxon>
        <taxon>Sphingomonadales</taxon>
        <taxon>Sphingomonadaceae</taxon>
        <taxon>Novosphingobium</taxon>
    </lineage>
</organism>
<accession>A0ABV6SAD0</accession>
<comment type="caution">
    <text evidence="2">The sequence shown here is derived from an EMBL/GenBank/DDBJ whole genome shotgun (WGS) entry which is preliminary data.</text>
</comment>
<evidence type="ECO:0000256" key="1">
    <source>
        <dbReference type="SAM" id="SignalP"/>
    </source>
</evidence>
<dbReference type="Proteomes" id="UP001589858">
    <property type="component" value="Unassembled WGS sequence"/>
</dbReference>
<name>A0ABV6SAD0_9SPHN</name>
<keyword evidence="3" id="KW-1185">Reference proteome</keyword>
<dbReference type="RefSeq" id="WP_267221444.1">
    <property type="nucleotide sequence ID" value="NZ_JAPCWC010000010.1"/>
</dbReference>
<reference evidence="2 3" key="1">
    <citation type="submission" date="2024-09" db="EMBL/GenBank/DDBJ databases">
        <authorList>
            <person name="Sun Q."/>
            <person name="Mori K."/>
        </authorList>
    </citation>
    <scope>NUCLEOTIDE SEQUENCE [LARGE SCALE GENOMIC DNA]</scope>
    <source>
        <strain evidence="2 3">CICC 11035S</strain>
    </source>
</reference>
<evidence type="ECO:0000313" key="2">
    <source>
        <dbReference type="EMBL" id="MFC0685028.1"/>
    </source>
</evidence>
<keyword evidence="1" id="KW-0732">Signal</keyword>
<dbReference type="EMBL" id="JBHLTM010000036">
    <property type="protein sequence ID" value="MFC0685028.1"/>
    <property type="molecule type" value="Genomic_DNA"/>
</dbReference>
<evidence type="ECO:0000313" key="3">
    <source>
        <dbReference type="Proteomes" id="UP001589858"/>
    </source>
</evidence>
<feature type="chain" id="PRO_5047420217" evidence="1">
    <location>
        <begin position="30"/>
        <end position="167"/>
    </location>
</feature>